<keyword evidence="3" id="KW-1185">Reference proteome</keyword>
<organism evidence="2 3">
    <name type="scientific">Rubricoccus marinus</name>
    <dbReference type="NCBI Taxonomy" id="716817"/>
    <lineage>
        <taxon>Bacteria</taxon>
        <taxon>Pseudomonadati</taxon>
        <taxon>Rhodothermota</taxon>
        <taxon>Rhodothermia</taxon>
        <taxon>Rhodothermales</taxon>
        <taxon>Rubricoccaceae</taxon>
        <taxon>Rubricoccus</taxon>
    </lineage>
</organism>
<evidence type="ECO:0000256" key="1">
    <source>
        <dbReference type="SAM" id="SignalP"/>
    </source>
</evidence>
<accession>A0A259TZP6</accession>
<feature type="chain" id="PRO_5013056797" description="DUF4412 domain-containing protein" evidence="1">
    <location>
        <begin position="19"/>
        <end position="203"/>
    </location>
</feature>
<comment type="caution">
    <text evidence="2">The sequence shown here is derived from an EMBL/GenBank/DDBJ whole genome shotgun (WGS) entry which is preliminary data.</text>
</comment>
<gene>
    <name evidence="2" type="ORF">BSZ36_09690</name>
</gene>
<evidence type="ECO:0008006" key="4">
    <source>
        <dbReference type="Google" id="ProtNLM"/>
    </source>
</evidence>
<evidence type="ECO:0000313" key="2">
    <source>
        <dbReference type="EMBL" id="OZC03222.1"/>
    </source>
</evidence>
<evidence type="ECO:0000313" key="3">
    <source>
        <dbReference type="Proteomes" id="UP000216446"/>
    </source>
</evidence>
<dbReference type="Proteomes" id="UP000216446">
    <property type="component" value="Unassembled WGS sequence"/>
</dbReference>
<dbReference type="AlphaFoldDB" id="A0A259TZP6"/>
<keyword evidence="1" id="KW-0732">Signal</keyword>
<dbReference type="InParanoid" id="A0A259TZP6"/>
<dbReference type="EMBL" id="MQWB01000001">
    <property type="protein sequence ID" value="OZC03222.1"/>
    <property type="molecule type" value="Genomic_DNA"/>
</dbReference>
<sequence length="203" mass="22119">MHRFPLLALVLFAAPAFAQDALDFSSDAPRVLHTVVTEVKGPDGTPAMYRYTTTYDPARGEYVRTVEDEASGATVKREVLPSIMRGPTPEEAEAAQQLIKADVELSALIGAAEYPVEVVGGFPLVREADAGFCGPGTRCMQFDILEMVPDQRAARRIRFVVVDMRRGEVVARDLDPELQGNLANPAIRTDSRARGLAFPSDSQ</sequence>
<feature type="signal peptide" evidence="1">
    <location>
        <begin position="1"/>
        <end position="18"/>
    </location>
</feature>
<name>A0A259TZP6_9BACT</name>
<proteinExistence type="predicted"/>
<dbReference type="RefSeq" id="WP_094548344.1">
    <property type="nucleotide sequence ID" value="NZ_MQWB01000001.1"/>
</dbReference>
<reference evidence="2 3" key="1">
    <citation type="submission" date="2016-11" db="EMBL/GenBank/DDBJ databases">
        <title>Study of marine rhodopsin-containing bacteria.</title>
        <authorList>
            <person name="Yoshizawa S."/>
            <person name="Kumagai Y."/>
            <person name="Kogure K."/>
        </authorList>
    </citation>
    <scope>NUCLEOTIDE SEQUENCE [LARGE SCALE GENOMIC DNA]</scope>
    <source>
        <strain evidence="2 3">SG-29</strain>
    </source>
</reference>
<protein>
    <recommendedName>
        <fullName evidence="4">DUF4412 domain-containing protein</fullName>
    </recommendedName>
</protein>